<dbReference type="EMBL" id="KI914001">
    <property type="protein sequence ID" value="ETV92337.1"/>
    <property type="molecule type" value="Genomic_DNA"/>
</dbReference>
<dbReference type="OrthoDB" id="78024at2759"/>
<evidence type="ECO:0000256" key="1">
    <source>
        <dbReference type="SAM" id="Coils"/>
    </source>
</evidence>
<dbReference type="RefSeq" id="XP_008879088.1">
    <property type="nucleotide sequence ID" value="XM_008880866.1"/>
</dbReference>
<feature type="coiled-coil region" evidence="1">
    <location>
        <begin position="81"/>
        <end position="111"/>
    </location>
</feature>
<organism evidence="2">
    <name type="scientific">Aphanomyces invadans</name>
    <dbReference type="NCBI Taxonomy" id="157072"/>
    <lineage>
        <taxon>Eukaryota</taxon>
        <taxon>Sar</taxon>
        <taxon>Stramenopiles</taxon>
        <taxon>Oomycota</taxon>
        <taxon>Saprolegniomycetes</taxon>
        <taxon>Saprolegniales</taxon>
        <taxon>Verrucalvaceae</taxon>
        <taxon>Aphanomyces</taxon>
    </lineage>
</organism>
<evidence type="ECO:0000313" key="2">
    <source>
        <dbReference type="EMBL" id="ETV92337.1"/>
    </source>
</evidence>
<protein>
    <submittedName>
        <fullName evidence="2">Uncharacterized protein</fullName>
    </submittedName>
</protein>
<dbReference type="VEuPathDB" id="FungiDB:H310_13383"/>
<keyword evidence="1" id="KW-0175">Coiled coil</keyword>
<gene>
    <name evidence="2" type="ORF">H310_13383</name>
</gene>
<dbReference type="GeneID" id="20090433"/>
<dbReference type="AlphaFoldDB" id="A0A024TG73"/>
<reference evidence="2" key="1">
    <citation type="submission" date="2013-12" db="EMBL/GenBank/DDBJ databases">
        <title>The Genome Sequence of Aphanomyces invadans NJM9701.</title>
        <authorList>
            <consortium name="The Broad Institute Genomics Platform"/>
            <person name="Russ C."/>
            <person name="Tyler B."/>
            <person name="van West P."/>
            <person name="Dieguez-Uribeondo J."/>
            <person name="Young S.K."/>
            <person name="Zeng Q."/>
            <person name="Gargeya S."/>
            <person name="Fitzgerald M."/>
            <person name="Abouelleil A."/>
            <person name="Alvarado L."/>
            <person name="Chapman S.B."/>
            <person name="Gainer-Dewar J."/>
            <person name="Goldberg J."/>
            <person name="Griggs A."/>
            <person name="Gujja S."/>
            <person name="Hansen M."/>
            <person name="Howarth C."/>
            <person name="Imamovic A."/>
            <person name="Ireland A."/>
            <person name="Larimer J."/>
            <person name="McCowan C."/>
            <person name="Murphy C."/>
            <person name="Pearson M."/>
            <person name="Poon T.W."/>
            <person name="Priest M."/>
            <person name="Roberts A."/>
            <person name="Saif S."/>
            <person name="Shea T."/>
            <person name="Sykes S."/>
            <person name="Wortman J."/>
            <person name="Nusbaum C."/>
            <person name="Birren B."/>
        </authorList>
    </citation>
    <scope>NUCLEOTIDE SEQUENCE [LARGE SCALE GENOMIC DNA]</scope>
    <source>
        <strain evidence="2">NJM9701</strain>
    </source>
</reference>
<accession>A0A024TG73</accession>
<sequence length="132" mass="15331">MENAKYHKGRPFDTAKGNWKKGDLYQACVKFKVPGVSSTDLKATIWAALKKHIDEHIPPAIVEMARTRGYHLCMSMLDLRVNVLLQLKQALEARRQKLRQLKVQREQEAKERINVAKLRERQDLETRRQAGP</sequence>
<proteinExistence type="predicted"/>
<name>A0A024TG73_9STRA</name>